<name>A0A2Z2MAX1_THEPR</name>
<protein>
    <submittedName>
        <fullName evidence="1">Uncharacterized protein</fullName>
    </submittedName>
</protein>
<proteinExistence type="predicted"/>
<dbReference type="OrthoDB" id="94500at2157"/>
<dbReference type="AlphaFoldDB" id="A0A2Z2MAX1"/>
<reference evidence="1 2" key="1">
    <citation type="submission" date="2016-03" db="EMBL/GenBank/DDBJ databases">
        <title>Complete genome sequence of Thermococcus profundus strain DT5432.</title>
        <authorList>
            <person name="Oger P.M."/>
        </authorList>
    </citation>
    <scope>NUCLEOTIDE SEQUENCE [LARGE SCALE GENOMIC DNA]</scope>
    <source>
        <strain evidence="1 2">DT 5432</strain>
    </source>
</reference>
<evidence type="ECO:0000313" key="1">
    <source>
        <dbReference type="EMBL" id="ASJ03760.1"/>
    </source>
</evidence>
<keyword evidence="2" id="KW-1185">Reference proteome</keyword>
<sequence length="314" mass="34854">MTLVWNVSTVGVPFMDLNPEGSLGAAIDWNNGIIYLVKPSGESTAFKIWEGEMVQPTISGVAIKDGVAYVLAKYEEFVGVRKYSWDGKVGEERHGWDGSMPDQIVRSPSGNHLCYLVTPDAGKQELYCDGVKISLKGDEYVLTGVSDTGVVVLTRGDSALIFKEGSRILGLNTSNVIAYGDKLIASEGNYLKIYDLNGTLLAEKEGYPFKMRTLIPTGKYIFRNEPLEDTSVLTWNLTEVRTLPGFPEFANEKFVVMRKDDFLICYSLMDFHEVFKINAPGSSVKLSDDGKVMLVSDEYGKYWLYKANLPKGES</sequence>
<dbReference type="SUPFAM" id="SSF101898">
    <property type="entry name" value="NHL repeat"/>
    <property type="match status" value="1"/>
</dbReference>
<organism evidence="1 2">
    <name type="scientific">Thermococcus profundus</name>
    <dbReference type="NCBI Taxonomy" id="49899"/>
    <lineage>
        <taxon>Archaea</taxon>
        <taxon>Methanobacteriati</taxon>
        <taxon>Methanobacteriota</taxon>
        <taxon>Thermococci</taxon>
        <taxon>Thermococcales</taxon>
        <taxon>Thermococcaceae</taxon>
        <taxon>Thermococcus</taxon>
    </lineage>
</organism>
<evidence type="ECO:0000313" key="2">
    <source>
        <dbReference type="Proteomes" id="UP000250179"/>
    </source>
</evidence>
<dbReference type="KEGG" id="tprf:A3L09_07185"/>
<dbReference type="EMBL" id="CP014862">
    <property type="protein sequence ID" value="ASJ03760.1"/>
    <property type="molecule type" value="Genomic_DNA"/>
</dbReference>
<dbReference type="Proteomes" id="UP000250179">
    <property type="component" value="Chromosome"/>
</dbReference>
<gene>
    <name evidence="1" type="ORF">A3L09_07185</name>
</gene>
<accession>A0A2Z2MAX1</accession>